<evidence type="ECO:0000259" key="1">
    <source>
        <dbReference type="Pfam" id="PF04608"/>
    </source>
</evidence>
<evidence type="ECO:0000313" key="3">
    <source>
        <dbReference type="Proteomes" id="UP001333102"/>
    </source>
</evidence>
<sequence length="184" mass="19743">MTTRWLPGSARALLAMRGVDLGPIVRLVYRMQKPYVPDLTEEMCRQSVDHVVEKREVQYAILTGVTLDVMAEEGRLDEPLAGVLRQSPDLYGIDEVLALSIVNVYGSIGLSNFGYLDQEQPPELAQALPAGPGRVHTFLDDILAAIVAAACARIAHQAADVREGRVVAGTGEAASHPSQPKSGG</sequence>
<dbReference type="InterPro" id="IPR036681">
    <property type="entry name" value="PgpA-like_sf"/>
</dbReference>
<dbReference type="PIRSF" id="PIRSF019587">
    <property type="entry name" value="PGPase"/>
    <property type="match status" value="1"/>
</dbReference>
<dbReference type="InterPro" id="IPR026038">
    <property type="entry name" value="Put_PGPase"/>
</dbReference>
<organism evidence="2 3">
    <name type="scientific">Geochorda subterranea</name>
    <dbReference type="NCBI Taxonomy" id="3109564"/>
    <lineage>
        <taxon>Bacteria</taxon>
        <taxon>Bacillati</taxon>
        <taxon>Bacillota</taxon>
        <taxon>Limnochordia</taxon>
        <taxon>Limnochordales</taxon>
        <taxon>Geochordaceae</taxon>
        <taxon>Geochorda</taxon>
    </lineage>
</organism>
<dbReference type="SUPFAM" id="SSF101307">
    <property type="entry name" value="YutG-like"/>
    <property type="match status" value="1"/>
</dbReference>
<reference evidence="3" key="1">
    <citation type="submission" date="2023-12" db="EMBL/GenBank/DDBJ databases">
        <title>Novel isolates from deep terrestrial aquifers shed light on the physiology and ecology of the class Limnochordia.</title>
        <authorList>
            <person name="Karnachuk O.V."/>
            <person name="Lukina A.P."/>
            <person name="Avakyan M.R."/>
            <person name="Kadnikov V."/>
            <person name="Begmatov S."/>
            <person name="Beletsky A.V."/>
            <person name="Mardanov A.V."/>
            <person name="Ravin N.V."/>
        </authorList>
    </citation>
    <scope>NUCLEOTIDE SEQUENCE [LARGE SCALE GENOMIC DNA]</scope>
    <source>
        <strain evidence="3">LN</strain>
    </source>
</reference>
<dbReference type="EMBL" id="CP141614">
    <property type="protein sequence ID" value="WRP15347.1"/>
    <property type="molecule type" value="Genomic_DNA"/>
</dbReference>
<evidence type="ECO:0000313" key="2">
    <source>
        <dbReference type="EMBL" id="WRP15347.1"/>
    </source>
</evidence>
<dbReference type="Pfam" id="PF04608">
    <property type="entry name" value="PgpA"/>
    <property type="match status" value="1"/>
</dbReference>
<feature type="domain" description="YutG/PgpA" evidence="1">
    <location>
        <begin position="24"/>
        <end position="156"/>
    </location>
</feature>
<protein>
    <submittedName>
        <fullName evidence="2">Phosphatidylglycerophosphatase A</fullName>
    </submittedName>
</protein>
<accession>A0ABZ1BRD8</accession>
<keyword evidence="3" id="KW-1185">Reference proteome</keyword>
<dbReference type="Proteomes" id="UP001333102">
    <property type="component" value="Chromosome"/>
</dbReference>
<name>A0ABZ1BRD8_9FIRM</name>
<dbReference type="Gene3D" id="1.10.3760.10">
    <property type="entry name" value="PgpA-like"/>
    <property type="match status" value="1"/>
</dbReference>
<dbReference type="RefSeq" id="WP_324669749.1">
    <property type="nucleotide sequence ID" value="NZ_CP141614.1"/>
</dbReference>
<proteinExistence type="predicted"/>
<gene>
    <name evidence="2" type="ORF">VLY81_04050</name>
</gene>
<dbReference type="InterPro" id="IPR007686">
    <property type="entry name" value="YutG/PgpA"/>
</dbReference>